<dbReference type="InterPro" id="IPR036388">
    <property type="entry name" value="WH-like_DNA-bd_sf"/>
</dbReference>
<feature type="domain" description="O-methyltransferase C-terminal" evidence="5">
    <location>
        <begin position="166"/>
        <end position="375"/>
    </location>
</feature>
<evidence type="ECO:0000256" key="3">
    <source>
        <dbReference type="ARBA" id="ARBA00022691"/>
    </source>
</evidence>
<dbReference type="InterPro" id="IPR016461">
    <property type="entry name" value="COMT-like"/>
</dbReference>
<dbReference type="AlphaFoldDB" id="A0A1J5R7T3"/>
<dbReference type="PANTHER" id="PTHR43712:SF2">
    <property type="entry name" value="O-METHYLTRANSFERASE CICE"/>
    <property type="match status" value="1"/>
</dbReference>
<proteinExistence type="predicted"/>
<accession>A0A1J5R7T3</accession>
<keyword evidence="1 7" id="KW-0489">Methyltransferase</keyword>
<protein>
    <submittedName>
        <fullName evidence="7">Multifunctional cyclase-dehydratase-3-O-methyl transferase TcmN</fullName>
        <ecNumber evidence="7">2.1.1.-</ecNumber>
    </submittedName>
</protein>
<evidence type="ECO:0000256" key="1">
    <source>
        <dbReference type="ARBA" id="ARBA00022603"/>
    </source>
</evidence>
<name>A0A1J5R7T3_9ZZZZ</name>
<dbReference type="Gene3D" id="1.10.10.10">
    <property type="entry name" value="Winged helix-like DNA-binding domain superfamily/Winged helix DNA-binding domain"/>
    <property type="match status" value="1"/>
</dbReference>
<comment type="caution">
    <text evidence="7">The sequence shown here is derived from an EMBL/GenBank/DDBJ whole genome shotgun (WGS) entry which is preliminary data.</text>
</comment>
<dbReference type="InterPro" id="IPR036390">
    <property type="entry name" value="WH_DNA-bd_sf"/>
</dbReference>
<evidence type="ECO:0000259" key="5">
    <source>
        <dbReference type="Pfam" id="PF00891"/>
    </source>
</evidence>
<dbReference type="PIRSF" id="PIRSF005739">
    <property type="entry name" value="O-mtase"/>
    <property type="match status" value="1"/>
</dbReference>
<sequence>MAVKGPASPSEGKPPAHFRAKKPPRNPVAEIPAAMNSKPKRSQPLVGFEDSHSVLPMNTPTPSPDRIMQTGMAFWASKVLLSAVELEVFTDLARKPADGDTLRGRLGLHERGARDFLDALVSMGFLERENGVYRNTPETDLFLDKRKPTYLGGILEMANHRLFPSWAHLTEALRTGEPQSETKHEADTFGALYADPARLREFLRAMSSVSRRANQAIAANFPWKDYKTFVDLGTAQGDLPAQIALKNPHLAGIGFDLPQVEPVFEEYIRSLGLADRLRFAGGDFFADPLPSADVVLLGHILHDWDLPRKRALLVKAHAALPTGGAVIAYDALIDDDRRERTHGLLMSLNMLVETPGGFDYTGAECQRWMRDAGFRETRVEHLLGPDYVVIGIK</sequence>
<feature type="region of interest" description="Disordered" evidence="4">
    <location>
        <begin position="1"/>
        <end position="63"/>
    </location>
</feature>
<dbReference type="Pfam" id="PF00891">
    <property type="entry name" value="Methyltransf_2"/>
    <property type="match status" value="1"/>
</dbReference>
<dbReference type="GO" id="GO:0046983">
    <property type="term" value="F:protein dimerization activity"/>
    <property type="evidence" value="ECO:0007669"/>
    <property type="project" value="InterPro"/>
</dbReference>
<feature type="domain" description="O-methyltransferase dimerisation" evidence="6">
    <location>
        <begin position="73"/>
        <end position="144"/>
    </location>
</feature>
<dbReference type="Pfam" id="PF08100">
    <property type="entry name" value="Dimerisation"/>
    <property type="match status" value="1"/>
</dbReference>
<dbReference type="Gene3D" id="3.40.50.150">
    <property type="entry name" value="Vaccinia Virus protein VP39"/>
    <property type="match status" value="1"/>
</dbReference>
<dbReference type="PROSITE" id="PS51683">
    <property type="entry name" value="SAM_OMT_II"/>
    <property type="match status" value="1"/>
</dbReference>
<dbReference type="SUPFAM" id="SSF46785">
    <property type="entry name" value="Winged helix' DNA-binding domain"/>
    <property type="match status" value="1"/>
</dbReference>
<dbReference type="GO" id="GO:0032259">
    <property type="term" value="P:methylation"/>
    <property type="evidence" value="ECO:0007669"/>
    <property type="project" value="UniProtKB-KW"/>
</dbReference>
<reference evidence="7" key="1">
    <citation type="submission" date="2016-10" db="EMBL/GenBank/DDBJ databases">
        <title>Sequence of Gallionella enrichment culture.</title>
        <authorList>
            <person name="Poehlein A."/>
            <person name="Muehling M."/>
            <person name="Daniel R."/>
        </authorList>
    </citation>
    <scope>NUCLEOTIDE SEQUENCE</scope>
</reference>
<organism evidence="7">
    <name type="scientific">mine drainage metagenome</name>
    <dbReference type="NCBI Taxonomy" id="410659"/>
    <lineage>
        <taxon>unclassified sequences</taxon>
        <taxon>metagenomes</taxon>
        <taxon>ecological metagenomes</taxon>
    </lineage>
</organism>
<dbReference type="InterPro" id="IPR029063">
    <property type="entry name" value="SAM-dependent_MTases_sf"/>
</dbReference>
<dbReference type="InterPro" id="IPR012967">
    <property type="entry name" value="COMT_dimerisation"/>
</dbReference>
<evidence type="ECO:0000256" key="4">
    <source>
        <dbReference type="SAM" id="MobiDB-lite"/>
    </source>
</evidence>
<evidence type="ECO:0000256" key="2">
    <source>
        <dbReference type="ARBA" id="ARBA00022679"/>
    </source>
</evidence>
<dbReference type="PANTHER" id="PTHR43712">
    <property type="entry name" value="PUTATIVE (AFU_ORTHOLOGUE AFUA_4G14580)-RELATED"/>
    <property type="match status" value="1"/>
</dbReference>
<evidence type="ECO:0000259" key="6">
    <source>
        <dbReference type="Pfam" id="PF08100"/>
    </source>
</evidence>
<dbReference type="EMBL" id="MLJW01000241">
    <property type="protein sequence ID" value="OIQ92064.1"/>
    <property type="molecule type" value="Genomic_DNA"/>
</dbReference>
<dbReference type="InterPro" id="IPR001077">
    <property type="entry name" value="COMT_C"/>
</dbReference>
<dbReference type="SUPFAM" id="SSF53335">
    <property type="entry name" value="S-adenosyl-L-methionine-dependent methyltransferases"/>
    <property type="match status" value="1"/>
</dbReference>
<dbReference type="EC" id="2.1.1.-" evidence="7"/>
<keyword evidence="3" id="KW-0949">S-adenosyl-L-methionine</keyword>
<dbReference type="GO" id="GO:0008171">
    <property type="term" value="F:O-methyltransferase activity"/>
    <property type="evidence" value="ECO:0007669"/>
    <property type="project" value="InterPro"/>
</dbReference>
<gene>
    <name evidence="7" type="primary">tcmN</name>
    <name evidence="7" type="ORF">GALL_259830</name>
</gene>
<keyword evidence="2 7" id="KW-0808">Transferase</keyword>
<evidence type="ECO:0000313" key="7">
    <source>
        <dbReference type="EMBL" id="OIQ92064.1"/>
    </source>
</evidence>